<dbReference type="InParanoid" id="E4XGI8"/>
<evidence type="ECO:0000313" key="2">
    <source>
        <dbReference type="Proteomes" id="UP000001307"/>
    </source>
</evidence>
<dbReference type="Gene3D" id="3.40.50.11350">
    <property type="match status" value="1"/>
</dbReference>
<dbReference type="CDD" id="cd11296">
    <property type="entry name" value="O-FucT_like"/>
    <property type="match status" value="1"/>
</dbReference>
<accession>E4XGI8</accession>
<name>E4XGI8_OIKDI</name>
<keyword evidence="2" id="KW-1185">Reference proteome</keyword>
<evidence type="ECO:0008006" key="3">
    <source>
        <dbReference type="Google" id="ProtNLM"/>
    </source>
</evidence>
<sequence>MVFTAVKLNRTIVISPFFKHDIADPSSQGDGVALVDPYLRINIQKLRNVLAYDKPNYTPRGADSYEEKCALLAFPYNLVNFWSAAKKKGEDHELVKQIVAHTGRPPFVVDLARAFAKQELNGDYVSLHWRYNSGDWLHGICDKSGNTKEKLSEICTQIAMMKKPEVFASQISTFIDTIPGVNSIYIASPPSETEMLNKGRLYLAKTRPDIKVVLQSELIPFLHETFFIEGCKEHETESWDLLSLAEMEVAAESRIFLSSIGSSWSNNIKMERQLREISTDDEGNKVLLPTV</sequence>
<dbReference type="AlphaFoldDB" id="E4XGI8"/>
<reference evidence="1" key="1">
    <citation type="journal article" date="2010" name="Science">
        <title>Plasticity of animal genome architecture unmasked by rapid evolution of a pelagic tunicate.</title>
        <authorList>
            <person name="Denoeud F."/>
            <person name="Henriet S."/>
            <person name="Mungpakdee S."/>
            <person name="Aury J.M."/>
            <person name="Da Silva C."/>
            <person name="Brinkmann H."/>
            <person name="Mikhaleva J."/>
            <person name="Olsen L.C."/>
            <person name="Jubin C."/>
            <person name="Canestro C."/>
            <person name="Bouquet J.M."/>
            <person name="Danks G."/>
            <person name="Poulain J."/>
            <person name="Campsteijn C."/>
            <person name="Adamski M."/>
            <person name="Cross I."/>
            <person name="Yadetie F."/>
            <person name="Muffato M."/>
            <person name="Louis A."/>
            <person name="Butcher S."/>
            <person name="Tsagkogeorga G."/>
            <person name="Konrad A."/>
            <person name="Singh S."/>
            <person name="Jensen M.F."/>
            <person name="Cong E.H."/>
            <person name="Eikeseth-Otteraa H."/>
            <person name="Noel B."/>
            <person name="Anthouard V."/>
            <person name="Porcel B.M."/>
            <person name="Kachouri-Lafond R."/>
            <person name="Nishino A."/>
            <person name="Ugolini M."/>
            <person name="Chourrout P."/>
            <person name="Nishida H."/>
            <person name="Aasland R."/>
            <person name="Huzurbazar S."/>
            <person name="Westhof E."/>
            <person name="Delsuc F."/>
            <person name="Lehrach H."/>
            <person name="Reinhardt R."/>
            <person name="Weissenbach J."/>
            <person name="Roy S.W."/>
            <person name="Artiguenave F."/>
            <person name="Postlethwait J.H."/>
            <person name="Manak J.R."/>
            <person name="Thompson E.M."/>
            <person name="Jaillon O."/>
            <person name="Du Pasquier L."/>
            <person name="Boudinot P."/>
            <person name="Liberles D.A."/>
            <person name="Volff J.N."/>
            <person name="Philippe H."/>
            <person name="Lenhard B."/>
            <person name="Roest Crollius H."/>
            <person name="Wincker P."/>
            <person name="Chourrout D."/>
        </authorList>
    </citation>
    <scope>NUCLEOTIDE SEQUENCE [LARGE SCALE GENOMIC DNA]</scope>
</reference>
<evidence type="ECO:0000313" key="1">
    <source>
        <dbReference type="EMBL" id="CBY09786.1"/>
    </source>
</evidence>
<gene>
    <name evidence="1" type="ORF">GSOID_T00010599001</name>
</gene>
<organism evidence="1">
    <name type="scientific">Oikopleura dioica</name>
    <name type="common">Tunicate</name>
    <dbReference type="NCBI Taxonomy" id="34765"/>
    <lineage>
        <taxon>Eukaryota</taxon>
        <taxon>Metazoa</taxon>
        <taxon>Chordata</taxon>
        <taxon>Tunicata</taxon>
        <taxon>Appendicularia</taxon>
        <taxon>Copelata</taxon>
        <taxon>Oikopleuridae</taxon>
        <taxon>Oikopleura</taxon>
    </lineage>
</organism>
<dbReference type="EMBL" id="FN653048">
    <property type="protein sequence ID" value="CBY09786.1"/>
    <property type="molecule type" value="Genomic_DNA"/>
</dbReference>
<dbReference type="OrthoDB" id="10267954at2759"/>
<proteinExistence type="predicted"/>
<protein>
    <recommendedName>
        <fullName evidence="3">Peptide-O-fucosyltransferase</fullName>
    </recommendedName>
</protein>
<dbReference type="Proteomes" id="UP000001307">
    <property type="component" value="Unassembled WGS sequence"/>
</dbReference>